<dbReference type="Proteomes" id="UP000092730">
    <property type="component" value="Chromosome 4"/>
</dbReference>
<proteinExistence type="predicted"/>
<evidence type="ECO:0000256" key="1">
    <source>
        <dbReference type="SAM" id="MobiDB-lite"/>
    </source>
</evidence>
<name>A0A1B9G1Z2_9TREE</name>
<sequence>MADLTPPSSHNSTPVRPSADELPPSPTAGLGASRPHPLMKSTSMDVDVDDQEHLSDTDSDSEELGEFQDGALEEGEEIMGFSDEEEEEGQVHAASTGDGDGMGKGKVTDSGSRKGKQPRNRRTRKNQPRSAAGPLLSTSKLTRGGGGGKKDGDLWESEIVDRWNVEIGDVCSEDVVLISSTGPIASGQDQGQPVAH</sequence>
<evidence type="ECO:0000313" key="2">
    <source>
        <dbReference type="EMBL" id="OCF25031.1"/>
    </source>
</evidence>
<feature type="compositionally biased region" description="Basic residues" evidence="1">
    <location>
        <begin position="113"/>
        <end position="127"/>
    </location>
</feature>
<dbReference type="EMBL" id="CP144544">
    <property type="protein sequence ID" value="WVW83700.1"/>
    <property type="molecule type" value="Genomic_DNA"/>
</dbReference>
<evidence type="ECO:0000313" key="4">
    <source>
        <dbReference type="Proteomes" id="UP000092730"/>
    </source>
</evidence>
<organism evidence="2">
    <name type="scientific">Kwoniella bestiolae CBS 10118</name>
    <dbReference type="NCBI Taxonomy" id="1296100"/>
    <lineage>
        <taxon>Eukaryota</taxon>
        <taxon>Fungi</taxon>
        <taxon>Dikarya</taxon>
        <taxon>Basidiomycota</taxon>
        <taxon>Agaricomycotina</taxon>
        <taxon>Tremellomycetes</taxon>
        <taxon>Tremellales</taxon>
        <taxon>Cryptococcaceae</taxon>
        <taxon>Kwoniella</taxon>
    </lineage>
</organism>
<dbReference type="EMBL" id="KI894021">
    <property type="protein sequence ID" value="OCF25031.1"/>
    <property type="molecule type" value="Genomic_DNA"/>
</dbReference>
<keyword evidence="4" id="KW-1185">Reference proteome</keyword>
<protein>
    <submittedName>
        <fullName evidence="2">Uncharacterized protein</fullName>
    </submittedName>
</protein>
<evidence type="ECO:0000313" key="3">
    <source>
        <dbReference type="EMBL" id="WVW83700.1"/>
    </source>
</evidence>
<reference evidence="2" key="1">
    <citation type="submission" date="2013-07" db="EMBL/GenBank/DDBJ databases">
        <title>The Genome Sequence of Cryptococcus bestiolae CBS10118.</title>
        <authorList>
            <consortium name="The Broad Institute Genome Sequencing Platform"/>
            <person name="Cuomo C."/>
            <person name="Litvintseva A."/>
            <person name="Chen Y."/>
            <person name="Heitman J."/>
            <person name="Sun S."/>
            <person name="Springer D."/>
            <person name="Dromer F."/>
            <person name="Young S.K."/>
            <person name="Zeng Q."/>
            <person name="Gargeya S."/>
            <person name="Fitzgerald M."/>
            <person name="Abouelleil A."/>
            <person name="Alvarado L."/>
            <person name="Berlin A.M."/>
            <person name="Chapman S.B."/>
            <person name="Dewar J."/>
            <person name="Goldberg J."/>
            <person name="Griggs A."/>
            <person name="Gujja S."/>
            <person name="Hansen M."/>
            <person name="Howarth C."/>
            <person name="Imamovic A."/>
            <person name="Larimer J."/>
            <person name="McCowan C."/>
            <person name="Murphy C."/>
            <person name="Pearson M."/>
            <person name="Priest M."/>
            <person name="Roberts A."/>
            <person name="Saif S."/>
            <person name="Shea T."/>
            <person name="Sykes S."/>
            <person name="Wortman J."/>
            <person name="Nusbaum C."/>
            <person name="Birren B."/>
        </authorList>
    </citation>
    <scope>NUCLEOTIDE SEQUENCE [LARGE SCALE GENOMIC DNA]</scope>
    <source>
        <strain evidence="2">CBS 10118</strain>
    </source>
</reference>
<dbReference type="AlphaFoldDB" id="A0A1B9G1Z2"/>
<gene>
    <name evidence="2" type="ORF">I302_04841</name>
    <name evidence="3" type="ORF">I302_105721</name>
</gene>
<reference evidence="3" key="4">
    <citation type="submission" date="2024-02" db="EMBL/GenBank/DDBJ databases">
        <title>Comparative genomics of Cryptococcus and Kwoniella reveals pathogenesis evolution and contrasting modes of karyotype evolution via chromosome fusion or intercentromeric recombination.</title>
        <authorList>
            <person name="Coelho M.A."/>
            <person name="David-Palma M."/>
            <person name="Shea T."/>
            <person name="Bowers K."/>
            <person name="McGinley-Smith S."/>
            <person name="Mohammad A.W."/>
            <person name="Gnirke A."/>
            <person name="Yurkov A.M."/>
            <person name="Nowrousian M."/>
            <person name="Sun S."/>
            <person name="Cuomo C.A."/>
            <person name="Heitman J."/>
        </authorList>
    </citation>
    <scope>NUCLEOTIDE SEQUENCE</scope>
    <source>
        <strain evidence="3">CBS 10118</strain>
    </source>
</reference>
<reference evidence="2" key="3">
    <citation type="submission" date="2014-01" db="EMBL/GenBank/DDBJ databases">
        <title>Evolution of pathogenesis and genome organization in the Tremellales.</title>
        <authorList>
            <person name="Cuomo C."/>
            <person name="Litvintseva A."/>
            <person name="Heitman J."/>
            <person name="Chen Y."/>
            <person name="Sun S."/>
            <person name="Springer D."/>
            <person name="Dromer F."/>
            <person name="Young S."/>
            <person name="Zeng Q."/>
            <person name="Chapman S."/>
            <person name="Gujja S."/>
            <person name="Saif S."/>
            <person name="Birren B."/>
        </authorList>
    </citation>
    <scope>NUCLEOTIDE SEQUENCE</scope>
    <source>
        <strain evidence="2">CBS 10118</strain>
    </source>
</reference>
<dbReference type="VEuPathDB" id="FungiDB:I302_04841"/>
<dbReference type="GeneID" id="30209240"/>
<feature type="compositionally biased region" description="Acidic residues" evidence="1">
    <location>
        <begin position="57"/>
        <end position="88"/>
    </location>
</feature>
<feature type="region of interest" description="Disordered" evidence="1">
    <location>
        <begin position="1"/>
        <end position="154"/>
    </location>
</feature>
<reference evidence="3" key="2">
    <citation type="submission" date="2013-07" db="EMBL/GenBank/DDBJ databases">
        <authorList>
            <consortium name="The Broad Institute Genome Sequencing Platform"/>
            <person name="Cuomo C."/>
            <person name="Litvintseva A."/>
            <person name="Chen Y."/>
            <person name="Heitman J."/>
            <person name="Sun S."/>
            <person name="Springer D."/>
            <person name="Dromer F."/>
            <person name="Young S.K."/>
            <person name="Zeng Q."/>
            <person name="Gargeya S."/>
            <person name="Fitzgerald M."/>
            <person name="Abouelleil A."/>
            <person name="Alvarado L."/>
            <person name="Berlin A.M."/>
            <person name="Chapman S.B."/>
            <person name="Dewar J."/>
            <person name="Goldberg J."/>
            <person name="Griggs A."/>
            <person name="Gujja S."/>
            <person name="Hansen M."/>
            <person name="Howarth C."/>
            <person name="Imamovic A."/>
            <person name="Larimer J."/>
            <person name="McCowan C."/>
            <person name="Murphy C."/>
            <person name="Pearson M."/>
            <person name="Priest M."/>
            <person name="Roberts A."/>
            <person name="Saif S."/>
            <person name="Shea T."/>
            <person name="Sykes S."/>
            <person name="Wortman J."/>
            <person name="Nusbaum C."/>
            <person name="Birren B."/>
        </authorList>
    </citation>
    <scope>NUCLEOTIDE SEQUENCE</scope>
    <source>
        <strain evidence="3">CBS 10118</strain>
    </source>
</reference>
<accession>A0A1B9G1Z2</accession>
<dbReference type="RefSeq" id="XP_019046101.1">
    <property type="nucleotide sequence ID" value="XM_019191471.1"/>
</dbReference>
<dbReference type="OrthoDB" id="2565200at2759"/>
<dbReference type="KEGG" id="kbi:30209240"/>
<feature type="compositionally biased region" description="Polar residues" evidence="1">
    <location>
        <begin position="1"/>
        <end position="15"/>
    </location>
</feature>